<proteinExistence type="predicted"/>
<dbReference type="EMBL" id="FNBP01000012">
    <property type="protein sequence ID" value="SDG83548.1"/>
    <property type="molecule type" value="Genomic_DNA"/>
</dbReference>
<evidence type="ECO:0000313" key="3">
    <source>
        <dbReference type="EMBL" id="SDG83548.1"/>
    </source>
</evidence>
<reference evidence="4" key="1">
    <citation type="submission" date="2016-10" db="EMBL/GenBank/DDBJ databases">
        <authorList>
            <person name="Varghese N."/>
            <person name="Submissions S."/>
        </authorList>
    </citation>
    <scope>NUCLEOTIDE SEQUENCE [LARGE SCALE GENOMIC DNA]</scope>
    <source>
        <strain evidence="4">DSM 16477</strain>
    </source>
</reference>
<dbReference type="RefSeq" id="WP_093743870.1">
    <property type="nucleotide sequence ID" value="NZ_FNBP01000012.1"/>
</dbReference>
<gene>
    <name evidence="3" type="ORF">SAMN04489759_112113</name>
</gene>
<protein>
    <recommendedName>
        <fullName evidence="2">Antitoxin Xre/MbcA/ParS-like toxin-binding domain-containing protein</fullName>
    </recommendedName>
</protein>
<evidence type="ECO:0000259" key="2">
    <source>
        <dbReference type="Pfam" id="PF09722"/>
    </source>
</evidence>
<dbReference type="InterPro" id="IPR024467">
    <property type="entry name" value="Xre/MbcA/ParS-like_toxin-bd"/>
</dbReference>
<evidence type="ECO:0000256" key="1">
    <source>
        <dbReference type="SAM" id="MobiDB-lite"/>
    </source>
</evidence>
<feature type="domain" description="Antitoxin Xre/MbcA/ParS-like toxin-binding" evidence="2">
    <location>
        <begin position="12"/>
        <end position="59"/>
    </location>
</feature>
<dbReference type="AlphaFoldDB" id="A0A1G7XH47"/>
<dbReference type="Pfam" id="PF09722">
    <property type="entry name" value="Xre_MbcA_ParS_C"/>
    <property type="match status" value="1"/>
</dbReference>
<evidence type="ECO:0000313" key="4">
    <source>
        <dbReference type="Proteomes" id="UP000199399"/>
    </source>
</evidence>
<dbReference type="Proteomes" id="UP000199399">
    <property type="component" value="Unassembled WGS sequence"/>
</dbReference>
<accession>A0A1G7XH47</accession>
<feature type="region of interest" description="Disordered" evidence="1">
    <location>
        <begin position="21"/>
        <end position="43"/>
    </location>
</feature>
<dbReference type="STRING" id="218672.SAMN04489759_112113"/>
<organism evidence="3 4">
    <name type="scientific">Sulfitobacter delicatus</name>
    <dbReference type="NCBI Taxonomy" id="218672"/>
    <lineage>
        <taxon>Bacteria</taxon>
        <taxon>Pseudomonadati</taxon>
        <taxon>Pseudomonadota</taxon>
        <taxon>Alphaproteobacteria</taxon>
        <taxon>Rhodobacterales</taxon>
        <taxon>Roseobacteraceae</taxon>
        <taxon>Sulfitobacter</taxon>
    </lineage>
</organism>
<sequence length="62" mass="7021">MNQTELIELCTQVMGSAENAEEWRSSPAIGLESKRPSDLMETQSGRDQMEILLTQIQYGVYI</sequence>
<name>A0A1G7XH47_9RHOB</name>
<dbReference type="OrthoDB" id="5918037at2"/>
<keyword evidence="4" id="KW-1185">Reference proteome</keyword>